<evidence type="ECO:0000313" key="2">
    <source>
        <dbReference type="Proteomes" id="UP000224401"/>
    </source>
</evidence>
<sequence>MSSITLGKSKHANLDCIKVGSRVAAFDPSICEITKVSAGRWEGKTRNGWSFSIIGGKAAGGYSNEWYVEAPEIWNGSIRVKSAMAAVKLIENT</sequence>
<organism evidence="1 2">
    <name type="scientific">Dinoroseobacter phage vB_DshS-R5C</name>
    <dbReference type="NCBI Taxonomy" id="1965368"/>
    <lineage>
        <taxon>Viruses</taxon>
        <taxon>Duplodnaviria</taxon>
        <taxon>Heunggongvirae</taxon>
        <taxon>Uroviricota</taxon>
        <taxon>Caudoviricetes</taxon>
        <taxon>Nanhaivirus</taxon>
        <taxon>Nanhaivirus D5C</taxon>
    </lineage>
</organism>
<evidence type="ECO:0000313" key="1">
    <source>
        <dbReference type="EMBL" id="ARB06156.1"/>
    </source>
</evidence>
<reference evidence="1 2" key="1">
    <citation type="submission" date="2017-02" db="EMBL/GenBank/DDBJ databases">
        <title>A novel roseosiphophage isolated from the oligotrophic South China Sea.</title>
        <authorList>
            <person name="Yang Y."/>
            <person name="Cai L."/>
            <person name="Zhang R."/>
        </authorList>
    </citation>
    <scope>NUCLEOTIDE SEQUENCE [LARGE SCALE GENOMIC DNA]</scope>
</reference>
<accession>A0A1V0DYB2</accession>
<proteinExistence type="predicted"/>
<gene>
    <name evidence="1" type="ORF">vBDshSR5C_102</name>
</gene>
<name>A0A1V0DYB2_9CAUD</name>
<keyword evidence="2" id="KW-1185">Reference proteome</keyword>
<dbReference type="Proteomes" id="UP000224401">
    <property type="component" value="Segment"/>
</dbReference>
<protein>
    <submittedName>
        <fullName evidence="1">Uncharacterized protein</fullName>
    </submittedName>
</protein>
<dbReference type="EMBL" id="KY606587">
    <property type="protein sequence ID" value="ARB06156.1"/>
    <property type="molecule type" value="Genomic_DNA"/>
</dbReference>